<dbReference type="EMBL" id="LHPG02000004">
    <property type="protein sequence ID" value="PRW58748.1"/>
    <property type="molecule type" value="Genomic_DNA"/>
</dbReference>
<feature type="region of interest" description="Disordered" evidence="2">
    <location>
        <begin position="88"/>
        <end position="134"/>
    </location>
</feature>
<evidence type="ECO:0000313" key="4">
    <source>
        <dbReference type="EMBL" id="PRW58748.1"/>
    </source>
</evidence>
<dbReference type="OrthoDB" id="415358at2759"/>
<dbReference type="SUPFAM" id="SSF51197">
    <property type="entry name" value="Clavaminate synthase-like"/>
    <property type="match status" value="1"/>
</dbReference>
<feature type="region of interest" description="Disordered" evidence="2">
    <location>
        <begin position="360"/>
        <end position="401"/>
    </location>
</feature>
<dbReference type="Gene3D" id="2.60.120.10">
    <property type="entry name" value="Jelly Rolls"/>
    <property type="match status" value="3"/>
</dbReference>
<gene>
    <name evidence="4" type="ORF">C2E21_2602</name>
</gene>
<dbReference type="InterPro" id="IPR041667">
    <property type="entry name" value="Cupin_8"/>
</dbReference>
<dbReference type="AlphaFoldDB" id="A0A2P6TXH0"/>
<organism evidence="4 5">
    <name type="scientific">Chlorella sorokiniana</name>
    <name type="common">Freshwater green alga</name>
    <dbReference type="NCBI Taxonomy" id="3076"/>
    <lineage>
        <taxon>Eukaryota</taxon>
        <taxon>Viridiplantae</taxon>
        <taxon>Chlorophyta</taxon>
        <taxon>core chlorophytes</taxon>
        <taxon>Trebouxiophyceae</taxon>
        <taxon>Chlorellales</taxon>
        <taxon>Chlorellaceae</taxon>
        <taxon>Chlorella clade</taxon>
        <taxon>Chlorella</taxon>
    </lineage>
</organism>
<name>A0A2P6TXH0_CHLSO</name>
<feature type="compositionally biased region" description="Low complexity" evidence="2">
    <location>
        <begin position="369"/>
        <end position="386"/>
    </location>
</feature>
<evidence type="ECO:0000256" key="2">
    <source>
        <dbReference type="SAM" id="MobiDB-lite"/>
    </source>
</evidence>
<dbReference type="STRING" id="3076.A0A2P6TXH0"/>
<dbReference type="InterPro" id="IPR014710">
    <property type="entry name" value="RmlC-like_jellyroll"/>
</dbReference>
<evidence type="ECO:0000259" key="3">
    <source>
        <dbReference type="PROSITE" id="PS51184"/>
    </source>
</evidence>
<evidence type="ECO:0000256" key="1">
    <source>
        <dbReference type="ARBA" id="ARBA00006801"/>
    </source>
</evidence>
<keyword evidence="5" id="KW-1185">Reference proteome</keyword>
<protein>
    <submittedName>
        <fullName evidence="4">JmjC domain-containing 7 isoform X1</fullName>
    </submittedName>
</protein>
<comment type="caution">
    <text evidence="4">The sequence shown here is derived from an EMBL/GenBank/DDBJ whole genome shotgun (WGS) entry which is preliminary data.</text>
</comment>
<feature type="region of interest" description="Disordered" evidence="2">
    <location>
        <begin position="466"/>
        <end position="495"/>
    </location>
</feature>
<evidence type="ECO:0000313" key="5">
    <source>
        <dbReference type="Proteomes" id="UP000239899"/>
    </source>
</evidence>
<dbReference type="Proteomes" id="UP000239899">
    <property type="component" value="Unassembled WGS sequence"/>
</dbReference>
<feature type="compositionally biased region" description="Gly residues" evidence="2">
    <location>
        <begin position="101"/>
        <end position="131"/>
    </location>
</feature>
<dbReference type="SMART" id="SM00558">
    <property type="entry name" value="JmjC"/>
    <property type="match status" value="1"/>
</dbReference>
<proteinExistence type="inferred from homology"/>
<feature type="domain" description="JmjC" evidence="3">
    <location>
        <begin position="198"/>
        <end position="456"/>
    </location>
</feature>
<sequence length="495" mass="51495">MGAVPAEAVLAVLKQLSHDIRDLDVGSGVDRHQKLPVVQFLRDYVAANKPVILTGVVSHWPAFANWTDEYLCQLAGDTEVTVALTPNGRADAVTPLPPNGSGSGSSSGGGDGGSGGGAAEGQSNGGSGGEGAAQRPQRVFALPHQVKMPLKDFLLLLRSSKQSKLAASGDSAAELAAAQRQAAAAAAAPACPGVVPYLQYQNSSLTAEVPQLLGDVDLLLSWATQAFGGLPEAVNLWIGDERSVTSWHKDPFENIYAVVAGSKTFTLLPPADIYRMRLRQYASATYQPQGGAAADQEAVVSGAVPLTPVLDPTGETVLWSSIPPAPDAKPAAAGAAAAATVAAGIAPGSGPATGNGVRFAVPDPENSRAAGAASPSASEASSEGPGQQLWDPDLFNDPQLPPPIKVTVKAGEALYLPAMWWHHVEQEPDEHGRAIAVNYWYDMKFDARQAYLQAIERLAQLIGLNEEPPAPPEVAGEAEPREGQLRPPYSNRAFG</sequence>
<reference evidence="4 5" key="1">
    <citation type="journal article" date="2018" name="Plant J.">
        <title>Genome sequences of Chlorella sorokiniana UTEX 1602 and Micractinium conductrix SAG 241.80: implications to maltose excretion by a green alga.</title>
        <authorList>
            <person name="Arriola M.B."/>
            <person name="Velmurugan N."/>
            <person name="Zhang Y."/>
            <person name="Plunkett M.H."/>
            <person name="Hondzo H."/>
            <person name="Barney B.M."/>
        </authorList>
    </citation>
    <scope>NUCLEOTIDE SEQUENCE [LARGE SCALE GENOMIC DNA]</scope>
    <source>
        <strain evidence="5">UTEX 1602</strain>
    </source>
</reference>
<dbReference type="Pfam" id="PF13621">
    <property type="entry name" value="Cupin_8"/>
    <property type="match status" value="1"/>
</dbReference>
<comment type="similarity">
    <text evidence="1">Belongs to the JARID1 histone demethylase family.</text>
</comment>
<dbReference type="InterPro" id="IPR003347">
    <property type="entry name" value="JmjC_dom"/>
</dbReference>
<dbReference type="PROSITE" id="PS51184">
    <property type="entry name" value="JMJC"/>
    <property type="match status" value="1"/>
</dbReference>
<dbReference type="PANTHER" id="PTHR12461:SF99">
    <property type="entry name" value="BIFUNCTIONAL PEPTIDASE AND (3S)-LYSYL HYDROXYLASE JMJD7"/>
    <property type="match status" value="1"/>
</dbReference>
<accession>A0A2P6TXH0</accession>
<dbReference type="PANTHER" id="PTHR12461">
    <property type="entry name" value="HYPOXIA-INDUCIBLE FACTOR 1 ALPHA INHIBITOR-RELATED"/>
    <property type="match status" value="1"/>
</dbReference>